<dbReference type="EMBL" id="LAZR01000211">
    <property type="protein sequence ID" value="KKN81781.1"/>
    <property type="molecule type" value="Genomic_DNA"/>
</dbReference>
<evidence type="ECO:0000313" key="2">
    <source>
        <dbReference type="EMBL" id="KKN81781.1"/>
    </source>
</evidence>
<reference evidence="2" key="1">
    <citation type="journal article" date="2015" name="Nature">
        <title>Complex archaea that bridge the gap between prokaryotes and eukaryotes.</title>
        <authorList>
            <person name="Spang A."/>
            <person name="Saw J.H."/>
            <person name="Jorgensen S.L."/>
            <person name="Zaremba-Niedzwiedzka K."/>
            <person name="Martijn J."/>
            <person name="Lind A.E."/>
            <person name="van Eijk R."/>
            <person name="Schleper C."/>
            <person name="Guy L."/>
            <person name="Ettema T.J."/>
        </authorList>
    </citation>
    <scope>NUCLEOTIDE SEQUENCE</scope>
</reference>
<comment type="caution">
    <text evidence="2">The sequence shown here is derived from an EMBL/GenBank/DDBJ whole genome shotgun (WGS) entry which is preliminary data.</text>
</comment>
<evidence type="ECO:0000256" key="1">
    <source>
        <dbReference type="SAM" id="MobiDB-lite"/>
    </source>
</evidence>
<dbReference type="AlphaFoldDB" id="A0A0F9W809"/>
<sequence>MARGVRATTKQRVVGRHNLSKGPITRVGLRGQKYSPRKPKQ</sequence>
<name>A0A0F9W809_9ZZZZ</name>
<protein>
    <submittedName>
        <fullName evidence="2">Uncharacterized protein</fullName>
    </submittedName>
</protein>
<gene>
    <name evidence="2" type="ORF">LCGC14_0316930</name>
</gene>
<proteinExistence type="predicted"/>
<feature type="region of interest" description="Disordered" evidence="1">
    <location>
        <begin position="1"/>
        <end position="41"/>
    </location>
</feature>
<organism evidence="2">
    <name type="scientific">marine sediment metagenome</name>
    <dbReference type="NCBI Taxonomy" id="412755"/>
    <lineage>
        <taxon>unclassified sequences</taxon>
        <taxon>metagenomes</taxon>
        <taxon>ecological metagenomes</taxon>
    </lineage>
</organism>
<accession>A0A0F9W809</accession>